<dbReference type="InterPro" id="IPR008201">
    <property type="entry name" value="HepT-like"/>
</dbReference>
<evidence type="ECO:0000313" key="6">
    <source>
        <dbReference type="EMBL" id="AWB23272.1"/>
    </source>
</evidence>
<dbReference type="PANTHER" id="PTHR34139">
    <property type="entry name" value="UPF0331 PROTEIN MJ0127"/>
    <property type="match status" value="1"/>
</dbReference>
<dbReference type="Proteomes" id="UP000244755">
    <property type="component" value="Chromosome 1"/>
</dbReference>
<gene>
    <name evidence="6" type="ORF">DA075_22165</name>
</gene>
<dbReference type="RefSeq" id="WP_099955070.1">
    <property type="nucleotide sequence ID" value="NZ_CP028843.1"/>
</dbReference>
<keyword evidence="7" id="KW-1185">Reference proteome</keyword>
<organism evidence="6 7">
    <name type="scientific">Methylobacterium currus</name>
    <dbReference type="NCBI Taxonomy" id="2051553"/>
    <lineage>
        <taxon>Bacteria</taxon>
        <taxon>Pseudomonadati</taxon>
        <taxon>Pseudomonadota</taxon>
        <taxon>Alphaproteobacteria</taxon>
        <taxon>Hyphomicrobiales</taxon>
        <taxon>Methylobacteriaceae</taxon>
        <taxon>Methylobacterium</taxon>
    </lineage>
</organism>
<dbReference type="KEGG" id="mee:DA075_22165"/>
<accession>A0A2R4WP00</accession>
<keyword evidence="3" id="KW-0540">Nuclease</keyword>
<keyword evidence="2" id="KW-1277">Toxin-antitoxin system</keyword>
<evidence type="ECO:0000313" key="7">
    <source>
        <dbReference type="Proteomes" id="UP000244755"/>
    </source>
</evidence>
<dbReference type="EMBL" id="CP028843">
    <property type="protein sequence ID" value="AWB23272.1"/>
    <property type="molecule type" value="Genomic_DNA"/>
</dbReference>
<reference evidence="6 7" key="1">
    <citation type="submission" date="2018-04" db="EMBL/GenBank/DDBJ databases">
        <title>Methylobacterium sp. PR1016A genome.</title>
        <authorList>
            <person name="Park W."/>
        </authorList>
    </citation>
    <scope>NUCLEOTIDE SEQUENCE [LARGE SCALE GENOMIC DNA]</scope>
    <source>
        <strain evidence="6 7">PR1016A</strain>
    </source>
</reference>
<dbReference type="GO" id="GO:0016787">
    <property type="term" value="F:hydrolase activity"/>
    <property type="evidence" value="ECO:0007669"/>
    <property type="project" value="UniProtKB-KW"/>
</dbReference>
<dbReference type="GO" id="GO:0004540">
    <property type="term" value="F:RNA nuclease activity"/>
    <property type="evidence" value="ECO:0007669"/>
    <property type="project" value="InterPro"/>
</dbReference>
<name>A0A2R4WP00_9HYPH</name>
<keyword evidence="4" id="KW-0547">Nucleotide-binding</keyword>
<evidence type="ECO:0000256" key="2">
    <source>
        <dbReference type="ARBA" id="ARBA00022649"/>
    </source>
</evidence>
<dbReference type="GO" id="GO:0110001">
    <property type="term" value="C:toxin-antitoxin complex"/>
    <property type="evidence" value="ECO:0007669"/>
    <property type="project" value="InterPro"/>
</dbReference>
<proteinExistence type="predicted"/>
<dbReference type="PANTHER" id="PTHR34139:SF1">
    <property type="entry name" value="RNASE MJ1380-RELATED"/>
    <property type="match status" value="1"/>
</dbReference>
<dbReference type="AlphaFoldDB" id="A0A2R4WP00"/>
<evidence type="ECO:0000256" key="1">
    <source>
        <dbReference type="ARBA" id="ARBA00022553"/>
    </source>
</evidence>
<keyword evidence="1" id="KW-0597">Phosphoprotein</keyword>
<dbReference type="Pfam" id="PF01934">
    <property type="entry name" value="HepT-like"/>
    <property type="match status" value="1"/>
</dbReference>
<keyword evidence="5" id="KW-0378">Hydrolase</keyword>
<dbReference type="OrthoDB" id="4829434at2"/>
<dbReference type="InterPro" id="IPR051813">
    <property type="entry name" value="HepT_RNase_toxin"/>
</dbReference>
<evidence type="ECO:0000256" key="5">
    <source>
        <dbReference type="ARBA" id="ARBA00022801"/>
    </source>
</evidence>
<protein>
    <submittedName>
        <fullName evidence="6">DUF86 domain-containing protein</fullName>
    </submittedName>
</protein>
<sequence>MAASRNPRLRVEHVRAAIRALTTATAGVSRDAFLESDILRRTAEHAMLIISEAVKDVPVELTDRYPGPPWSDIRGIGNVLRHEYYAVAPLVL</sequence>
<evidence type="ECO:0000256" key="4">
    <source>
        <dbReference type="ARBA" id="ARBA00022741"/>
    </source>
</evidence>
<dbReference type="GO" id="GO:0000166">
    <property type="term" value="F:nucleotide binding"/>
    <property type="evidence" value="ECO:0007669"/>
    <property type="project" value="UniProtKB-KW"/>
</dbReference>
<evidence type="ECO:0000256" key="3">
    <source>
        <dbReference type="ARBA" id="ARBA00022722"/>
    </source>
</evidence>